<keyword evidence="3" id="KW-1185">Reference proteome</keyword>
<sequence length="182" mass="21042">MKVKFVSIISRDDKPLYIQAFDLDQAEFNDPKNANKFLQYNFLSHMALDILASPISLQIREQQDSTEDNEGVILLFIQEGVTVYGYETSTALKLVIGLGRDDEESRKQENDDKSGNTGNIKAERDGVKRIKDIFMQIHKCYIKAICNPFSNFDDENQGSEEMLQNERFDHNIKRIVNEWNAR</sequence>
<reference evidence="2 3" key="1">
    <citation type="journal article" date="2012" name="G3 (Bethesda)">
        <title>Pichia sorbitophila, an interspecies yeast hybrid reveals early steps of genome resolution following polyploidization.</title>
        <authorList>
            <person name="Leh Louis V."/>
            <person name="Despons L."/>
            <person name="Friedrich A."/>
            <person name="Martin T."/>
            <person name="Durrens P."/>
            <person name="Casaregola S."/>
            <person name="Neuveglise C."/>
            <person name="Fairhead C."/>
            <person name="Marck C."/>
            <person name="Cruz J.A."/>
            <person name="Straub M.L."/>
            <person name="Kugler V."/>
            <person name="Sacerdot C."/>
            <person name="Uzunov Z."/>
            <person name="Thierry A."/>
            <person name="Weiss S."/>
            <person name="Bleykasten C."/>
            <person name="De Montigny J."/>
            <person name="Jacques N."/>
            <person name="Jung P."/>
            <person name="Lemaire M."/>
            <person name="Mallet S."/>
            <person name="Morel G."/>
            <person name="Richard G.F."/>
            <person name="Sarkar A."/>
            <person name="Savel G."/>
            <person name="Schacherer J."/>
            <person name="Seret M.L."/>
            <person name="Talla E."/>
            <person name="Samson G."/>
            <person name="Jubin C."/>
            <person name="Poulain J."/>
            <person name="Vacherie B."/>
            <person name="Barbe V."/>
            <person name="Pelletier E."/>
            <person name="Sherman D.J."/>
            <person name="Westhof E."/>
            <person name="Weissenbach J."/>
            <person name="Baret P.V."/>
            <person name="Wincker P."/>
            <person name="Gaillardin C."/>
            <person name="Dujon B."/>
            <person name="Souciet J.L."/>
        </authorList>
    </citation>
    <scope>NUCLEOTIDE SEQUENCE [LARGE SCALE GENOMIC DNA]</scope>
    <source>
        <strain evidence="3">ATCC MYA-4447 / BCRC 22081 / CBS 7064 / NBRC 10061 / NRRL Y-12695</strain>
    </source>
</reference>
<dbReference type="Gene3D" id="3.30.450.70">
    <property type="match status" value="1"/>
</dbReference>
<name>G8YPP3_PICSO</name>
<dbReference type="InParanoid" id="G8YPP3"/>
<evidence type="ECO:0000313" key="2">
    <source>
        <dbReference type="EMBL" id="CCE78628.1"/>
    </source>
</evidence>
<dbReference type="OMA" id="CHFLANM"/>
<dbReference type="HOGENOM" id="CLU_097630_0_0_1"/>
<dbReference type="eggNOG" id="ENOG502SG8J">
    <property type="taxonomic scope" value="Eukaryota"/>
</dbReference>
<dbReference type="EMBL" id="FO082056">
    <property type="protein sequence ID" value="CCE78628.1"/>
    <property type="molecule type" value="Genomic_DNA"/>
</dbReference>
<proteinExistence type="predicted"/>
<dbReference type="FunCoup" id="G8YPP3">
    <property type="interactions" value="36"/>
</dbReference>
<dbReference type="Pfam" id="PF04628">
    <property type="entry name" value="Sedlin_N"/>
    <property type="match status" value="1"/>
</dbReference>
<dbReference type="PANTHER" id="PTHR12403">
    <property type="entry name" value="TRAFFICKING PROTEIN PARTICLE COMPLEX SUBUNIT 2"/>
    <property type="match status" value="1"/>
</dbReference>
<evidence type="ECO:0000256" key="1">
    <source>
        <dbReference type="SAM" id="MobiDB-lite"/>
    </source>
</evidence>
<dbReference type="GO" id="GO:0005737">
    <property type="term" value="C:cytoplasm"/>
    <property type="evidence" value="ECO:0007669"/>
    <property type="project" value="GOC"/>
</dbReference>
<dbReference type="GO" id="GO:0006888">
    <property type="term" value="P:endoplasmic reticulum to Golgi vesicle-mediated transport"/>
    <property type="evidence" value="ECO:0007669"/>
    <property type="project" value="InterPro"/>
</dbReference>
<accession>G8YPP3</accession>
<dbReference type="InterPro" id="IPR011012">
    <property type="entry name" value="Longin-like_dom_sf"/>
</dbReference>
<dbReference type="OrthoDB" id="18320at2759"/>
<dbReference type="AlphaFoldDB" id="G8YPP3"/>
<protein>
    <submittedName>
        <fullName evidence="2">Piso0_000653 protein</fullName>
    </submittedName>
</protein>
<organism evidence="2 3">
    <name type="scientific">Pichia sorbitophila (strain ATCC MYA-4447 / BCRC 22081 / CBS 7064 / NBRC 10061 / NRRL Y-12695)</name>
    <name type="common">Hybrid yeast</name>
    <dbReference type="NCBI Taxonomy" id="559304"/>
    <lineage>
        <taxon>Eukaryota</taxon>
        <taxon>Fungi</taxon>
        <taxon>Dikarya</taxon>
        <taxon>Ascomycota</taxon>
        <taxon>Saccharomycotina</taxon>
        <taxon>Pichiomycetes</taxon>
        <taxon>Debaryomycetaceae</taxon>
        <taxon>Millerozyma</taxon>
    </lineage>
</organism>
<feature type="region of interest" description="Disordered" evidence="1">
    <location>
        <begin position="103"/>
        <end position="122"/>
    </location>
</feature>
<dbReference type="Proteomes" id="UP000005222">
    <property type="component" value="Chromosome D"/>
</dbReference>
<evidence type="ECO:0000313" key="3">
    <source>
        <dbReference type="Proteomes" id="UP000005222"/>
    </source>
</evidence>
<dbReference type="InterPro" id="IPR006722">
    <property type="entry name" value="Sedlin"/>
</dbReference>
<dbReference type="SUPFAM" id="SSF64356">
    <property type="entry name" value="SNARE-like"/>
    <property type="match status" value="1"/>
</dbReference>
<dbReference type="STRING" id="559304.G8YPP3"/>
<gene>
    <name evidence="2" type="primary">Piso0_000653</name>
    <name evidence="2" type="ORF">GNLVRS01_PISO0D01191g</name>
</gene>
<feature type="compositionally biased region" description="Basic and acidic residues" evidence="1">
    <location>
        <begin position="103"/>
        <end position="114"/>
    </location>
</feature>